<name>A0A553ZYY0_9BACI</name>
<keyword evidence="2" id="KW-0808">Transferase</keyword>
<evidence type="ECO:0000313" key="8">
    <source>
        <dbReference type="Proteomes" id="UP000318521"/>
    </source>
</evidence>
<comment type="similarity">
    <text evidence="1">Belongs to the carbohydrate kinase PfkB family.</text>
</comment>
<comment type="caution">
    <text evidence="7">The sequence shown here is derived from an EMBL/GenBank/DDBJ whole genome shotgun (WGS) entry which is preliminary data.</text>
</comment>
<dbReference type="Pfam" id="PF00294">
    <property type="entry name" value="PfkB"/>
    <property type="match status" value="1"/>
</dbReference>
<evidence type="ECO:0000256" key="3">
    <source>
        <dbReference type="ARBA" id="ARBA00022741"/>
    </source>
</evidence>
<dbReference type="InterPro" id="IPR050306">
    <property type="entry name" value="PfkB_Carbo_kinase"/>
</dbReference>
<dbReference type="OrthoDB" id="9813569at2"/>
<dbReference type="CDD" id="cd01166">
    <property type="entry name" value="KdgK"/>
    <property type="match status" value="1"/>
</dbReference>
<accession>A0A553ZYY0</accession>
<dbReference type="InterPro" id="IPR011611">
    <property type="entry name" value="PfkB_dom"/>
</dbReference>
<evidence type="ECO:0000259" key="6">
    <source>
        <dbReference type="Pfam" id="PF00294"/>
    </source>
</evidence>
<dbReference type="PANTHER" id="PTHR43085:SF1">
    <property type="entry name" value="PSEUDOURIDINE KINASE-RELATED"/>
    <property type="match status" value="1"/>
</dbReference>
<dbReference type="InterPro" id="IPR029056">
    <property type="entry name" value="Ribokinase-like"/>
</dbReference>
<dbReference type="RefSeq" id="WP_143848537.1">
    <property type="nucleotide sequence ID" value="NZ_VLXZ01000005.1"/>
</dbReference>
<proteinExistence type="inferred from homology"/>
<organism evidence="7 8">
    <name type="scientific">Alkalicoccobacillus porphyridii</name>
    <dbReference type="NCBI Taxonomy" id="2597270"/>
    <lineage>
        <taxon>Bacteria</taxon>
        <taxon>Bacillati</taxon>
        <taxon>Bacillota</taxon>
        <taxon>Bacilli</taxon>
        <taxon>Bacillales</taxon>
        <taxon>Bacillaceae</taxon>
        <taxon>Alkalicoccobacillus</taxon>
    </lineage>
</organism>
<dbReference type="SUPFAM" id="SSF53613">
    <property type="entry name" value="Ribokinase-like"/>
    <property type="match status" value="1"/>
</dbReference>
<dbReference type="GO" id="GO:0016301">
    <property type="term" value="F:kinase activity"/>
    <property type="evidence" value="ECO:0007669"/>
    <property type="project" value="UniProtKB-KW"/>
</dbReference>
<dbReference type="AlphaFoldDB" id="A0A553ZYY0"/>
<keyword evidence="4 7" id="KW-0418">Kinase</keyword>
<gene>
    <name evidence="7" type="ORF">FN960_09810</name>
</gene>
<dbReference type="Proteomes" id="UP000318521">
    <property type="component" value="Unassembled WGS sequence"/>
</dbReference>
<dbReference type="GO" id="GO:0005524">
    <property type="term" value="F:ATP binding"/>
    <property type="evidence" value="ECO:0007669"/>
    <property type="project" value="UniProtKB-KW"/>
</dbReference>
<keyword evidence="8" id="KW-1185">Reference proteome</keyword>
<protein>
    <submittedName>
        <fullName evidence="7">Sugar kinase</fullName>
    </submittedName>
</protein>
<evidence type="ECO:0000256" key="1">
    <source>
        <dbReference type="ARBA" id="ARBA00010688"/>
    </source>
</evidence>
<evidence type="ECO:0000256" key="2">
    <source>
        <dbReference type="ARBA" id="ARBA00022679"/>
    </source>
</evidence>
<sequence length="325" mass="34998">MSADVVTFGETMVLLEAASSGPLRYVDSFTKRYGGAESNVAIGISKLGYQSLWMSKVGEDEFGQFLIQKIRGEGVNTDYVQTYQGAPTGLYIKEMRRPGDQRVTYYRAGSAASFFNKEDLNEQQIASAKVLHITGITPLLSESCSEAVFKAIDMAKKHNVLVSFDPNLRFTLMGRIGEEKAKQLMRDIAAKSDLVMPGLDEAEWLYGTNDEAEIAQTLFAEGVSKVVIKNGGEYSFYAEAKGEQGRVPSFEIKQIVDAIGAGDGFAAGVLAGILEGKSLQNAVHFAAAVGALVVSSPGDIEGLPTRAEVDAFIEQKEGHSGGVLR</sequence>
<feature type="domain" description="Carbohydrate kinase PfkB" evidence="6">
    <location>
        <begin position="3"/>
        <end position="306"/>
    </location>
</feature>
<keyword evidence="5" id="KW-0067">ATP-binding</keyword>
<dbReference type="EMBL" id="VLXZ01000005">
    <property type="protein sequence ID" value="TSB46642.1"/>
    <property type="molecule type" value="Genomic_DNA"/>
</dbReference>
<dbReference type="Gene3D" id="3.40.1190.20">
    <property type="match status" value="1"/>
</dbReference>
<keyword evidence="3" id="KW-0547">Nucleotide-binding</keyword>
<evidence type="ECO:0000256" key="4">
    <source>
        <dbReference type="ARBA" id="ARBA00022777"/>
    </source>
</evidence>
<dbReference type="PANTHER" id="PTHR43085">
    <property type="entry name" value="HEXOKINASE FAMILY MEMBER"/>
    <property type="match status" value="1"/>
</dbReference>
<evidence type="ECO:0000313" key="7">
    <source>
        <dbReference type="EMBL" id="TSB46642.1"/>
    </source>
</evidence>
<reference evidence="7 8" key="1">
    <citation type="submission" date="2019-07" db="EMBL/GenBank/DDBJ databases">
        <authorList>
            <person name="Park Y.J."/>
            <person name="Jeong S.E."/>
            <person name="Jung H.S."/>
        </authorList>
    </citation>
    <scope>NUCLEOTIDE SEQUENCE [LARGE SCALE GENOMIC DNA]</scope>
    <source>
        <strain evidence="8">P16(2019)</strain>
    </source>
</reference>
<evidence type="ECO:0000256" key="5">
    <source>
        <dbReference type="ARBA" id="ARBA00022840"/>
    </source>
</evidence>